<evidence type="ECO:0000313" key="3">
    <source>
        <dbReference type="EMBL" id="AMR77425.1"/>
    </source>
</evidence>
<dbReference type="AlphaFoldDB" id="A0A142JH63"/>
<dbReference type="InterPro" id="IPR042100">
    <property type="entry name" value="Bug_dom1"/>
</dbReference>
<reference evidence="3 4" key="1">
    <citation type="submission" date="2016-03" db="EMBL/GenBank/DDBJ databases">
        <title>Complete genome sequence of a novel chlorpyrifos degrading bacterium, Cupriavidus nantongensis sp. X1.</title>
        <authorList>
            <person name="Fang L."/>
        </authorList>
    </citation>
    <scope>NUCLEOTIDE SEQUENCE [LARGE SCALE GENOMIC DNA]</scope>
    <source>
        <strain evidence="3 4">X1</strain>
    </source>
</reference>
<dbReference type="InterPro" id="IPR005064">
    <property type="entry name" value="BUG"/>
</dbReference>
<dbReference type="Gene3D" id="3.40.190.10">
    <property type="entry name" value="Periplasmic binding protein-like II"/>
    <property type="match status" value="1"/>
</dbReference>
<keyword evidence="4" id="KW-1185">Reference proteome</keyword>
<dbReference type="CDD" id="cd13578">
    <property type="entry name" value="PBP2_Bug27"/>
    <property type="match status" value="1"/>
</dbReference>
<dbReference type="KEGG" id="cnan:A2G96_06575"/>
<dbReference type="STRING" id="1796606.A2G96_06575"/>
<sequence>MRFPHRIARALCAAPCALGLLAGASAPAAAQAWPDKPIRLVVNFPAGGAADTLARGIAPGLSQALKRPVVIDNRPGANGIVGGDAVAKAPANGYTFLLTSGGAVAIDPFLYKKMPYDPLADLTPVASVALVRVYLLVHPSVPAKTLDAFIAYLRAHPGKLSYGSAGNGSTPHIAAEMFKRAGKLDAVHVPYKGAAPALSDLLAGQVQFMFDPGPGLQHVASGKLRLLAVASAKRAAQYPDVPTLAEAGLPEVDGDSTFGVYAPAGTPPEIVERMNREINRTLAGAQLQENVNKLGGAVAPLSIQAFAERQNADRARYGKFIRQAGISVD</sequence>
<proteinExistence type="inferred from homology"/>
<dbReference type="OrthoDB" id="8678477at2"/>
<organism evidence="3 4">
    <name type="scientific">Cupriavidus nantongensis</name>
    <dbReference type="NCBI Taxonomy" id="1796606"/>
    <lineage>
        <taxon>Bacteria</taxon>
        <taxon>Pseudomonadati</taxon>
        <taxon>Pseudomonadota</taxon>
        <taxon>Betaproteobacteria</taxon>
        <taxon>Burkholderiales</taxon>
        <taxon>Burkholderiaceae</taxon>
        <taxon>Cupriavidus</taxon>
    </lineage>
</organism>
<keyword evidence="2" id="KW-0732">Signal</keyword>
<protein>
    <submittedName>
        <fullName evidence="3">ABC transporter substrate-binding protein</fullName>
    </submittedName>
</protein>
<dbReference type="PANTHER" id="PTHR42928">
    <property type="entry name" value="TRICARBOXYLATE-BINDING PROTEIN"/>
    <property type="match status" value="1"/>
</dbReference>
<dbReference type="PANTHER" id="PTHR42928:SF5">
    <property type="entry name" value="BLR1237 PROTEIN"/>
    <property type="match status" value="1"/>
</dbReference>
<dbReference type="EMBL" id="CP014844">
    <property type="protein sequence ID" value="AMR77425.1"/>
    <property type="molecule type" value="Genomic_DNA"/>
</dbReference>
<comment type="similarity">
    <text evidence="1">Belongs to the UPF0065 (bug) family.</text>
</comment>
<dbReference type="SUPFAM" id="SSF53850">
    <property type="entry name" value="Periplasmic binding protein-like II"/>
    <property type="match status" value="1"/>
</dbReference>
<feature type="chain" id="PRO_5007498020" evidence="2">
    <location>
        <begin position="33"/>
        <end position="329"/>
    </location>
</feature>
<evidence type="ECO:0000313" key="4">
    <source>
        <dbReference type="Proteomes" id="UP000075238"/>
    </source>
</evidence>
<gene>
    <name evidence="3" type="ORF">A2G96_06575</name>
</gene>
<name>A0A142JH63_9BURK</name>
<accession>A0A142JH63</accession>
<dbReference type="Proteomes" id="UP000075238">
    <property type="component" value="Chromosome 1"/>
</dbReference>
<dbReference type="Pfam" id="PF03401">
    <property type="entry name" value="TctC"/>
    <property type="match status" value="1"/>
</dbReference>
<evidence type="ECO:0000256" key="2">
    <source>
        <dbReference type="SAM" id="SignalP"/>
    </source>
</evidence>
<feature type="signal peptide" evidence="2">
    <location>
        <begin position="1"/>
        <end position="32"/>
    </location>
</feature>
<dbReference type="Gene3D" id="3.40.190.150">
    <property type="entry name" value="Bordetella uptake gene, domain 1"/>
    <property type="match status" value="1"/>
</dbReference>
<dbReference type="PIRSF" id="PIRSF017082">
    <property type="entry name" value="YflP"/>
    <property type="match status" value="1"/>
</dbReference>
<evidence type="ECO:0000256" key="1">
    <source>
        <dbReference type="ARBA" id="ARBA00006987"/>
    </source>
</evidence>
<dbReference type="RefSeq" id="WP_062797875.1">
    <property type="nucleotide sequence ID" value="NZ_CP014844.1"/>
</dbReference>